<dbReference type="InterPro" id="IPR050469">
    <property type="entry name" value="Diguanylate_Cyclase"/>
</dbReference>
<sequence length="457" mass="51759">MEEFFATNTSQQILNRIFSLNLGLLCILHTDGRIEKVNYTWEKTFGYSAAELLDTNIIDYAHPDDRDATTFVFSELLHTNHRLTFSNRFRSKDGNYRYVDWEFNCHDNYAYVAGTDITHTKLSAAGLKELRGQLNKHQLQNDLEDLCPIRQKILVVDDSPLNTKIMESALIEDYDVLISHSGKEALSICNSNDPPDLILLDIIMPEIDGYEICRRLSRGTKTKDIPVIFLTSLTAARDIEFGLTLGAIDYITKPFSIPIIKAKIKNHLAVKYYQDTLKINTDVDQLTQIANRRRFDDTMTLEIKKAKRTGTILSVLLLDIDHFKFYNDTYGHLEGDACLRKVASALSVTLKRPKDLAARWGGEEFACLLPNTNTHGAQNVAESLRNAILNLNIPHESSPVNDMVTISVGVVSSNPMDENSFDSLLHRADEALYQAKETGRNRIAVWHEDIEAMGPYL</sequence>
<dbReference type="Pfam" id="PF08447">
    <property type="entry name" value="PAS_3"/>
    <property type="match status" value="1"/>
</dbReference>
<dbReference type="PANTHER" id="PTHR45138:SF9">
    <property type="entry name" value="DIGUANYLATE CYCLASE DGCM-RELATED"/>
    <property type="match status" value="1"/>
</dbReference>
<dbReference type="NCBIfam" id="TIGR00254">
    <property type="entry name" value="GGDEF"/>
    <property type="match status" value="1"/>
</dbReference>
<dbReference type="GO" id="GO:1902201">
    <property type="term" value="P:negative regulation of bacterial-type flagellum-dependent cell motility"/>
    <property type="evidence" value="ECO:0007669"/>
    <property type="project" value="TreeGrafter"/>
</dbReference>
<dbReference type="Gene3D" id="3.30.450.20">
    <property type="entry name" value="PAS domain"/>
    <property type="match status" value="1"/>
</dbReference>
<dbReference type="InterPro" id="IPR029787">
    <property type="entry name" value="Nucleotide_cyclase"/>
</dbReference>
<evidence type="ECO:0000256" key="1">
    <source>
        <dbReference type="ARBA" id="ARBA00018672"/>
    </source>
</evidence>
<comment type="function">
    <text evidence="2">May play the central regulatory role in sporulation. It may be an element of the effector pathway responsible for the activation of sporulation genes in response to nutritional stress. Spo0A may act in concert with spo0H (a sigma factor) to control the expression of some genes that are critical to the sporulation process.</text>
</comment>
<dbReference type="GO" id="GO:0052621">
    <property type="term" value="F:diguanylate cyclase activity"/>
    <property type="evidence" value="ECO:0007669"/>
    <property type="project" value="TreeGrafter"/>
</dbReference>
<keyword evidence="3" id="KW-0597">Phosphoprotein</keyword>
<dbReference type="PANTHER" id="PTHR45138">
    <property type="entry name" value="REGULATORY COMPONENTS OF SENSORY TRANSDUCTION SYSTEM"/>
    <property type="match status" value="1"/>
</dbReference>
<name>A0A5D0WLW9_9FIRM</name>
<dbReference type="SUPFAM" id="SSF55073">
    <property type="entry name" value="Nucleotide cyclase"/>
    <property type="match status" value="1"/>
</dbReference>
<dbReference type="InterPro" id="IPR000014">
    <property type="entry name" value="PAS"/>
</dbReference>
<reference evidence="8" key="2">
    <citation type="submission" date="2021-11" db="EMBL/GenBank/DDBJ databases">
        <title>Isoprene-degrading acetogen.</title>
        <authorList>
            <person name="Yang Y."/>
            <person name="Jin H."/>
            <person name="Yan J."/>
        </authorList>
    </citation>
    <scope>NUCLEOTIDE SEQUENCE</scope>
    <source>
        <strain evidence="8">Berkeley</strain>
    </source>
</reference>
<reference evidence="7 9" key="1">
    <citation type="submission" date="2019-08" db="EMBL/GenBank/DDBJ databases">
        <title>Isolation and enrichment of carboxydotrophic bacteria from anaerobic sludge for the production of bio-based chemicals from syngas.</title>
        <authorList>
            <person name="Antares A.L."/>
            <person name="Moreira J."/>
            <person name="Diender M."/>
            <person name="Parshina S.N."/>
            <person name="Stams A.J.M."/>
            <person name="Alves M."/>
            <person name="Alves J.I."/>
            <person name="Sousa D.Z."/>
        </authorList>
    </citation>
    <scope>NUCLEOTIDE SEQUENCE [LARGE SCALE GENOMIC DNA]</scope>
    <source>
        <strain evidence="7 9">JM</strain>
    </source>
</reference>
<dbReference type="InterPro" id="IPR013655">
    <property type="entry name" value="PAS_fold_3"/>
</dbReference>
<gene>
    <name evidence="7" type="ORF">FXB42_10985</name>
    <name evidence="8" type="ORF">LNN31_07290</name>
</gene>
<evidence type="ECO:0000313" key="9">
    <source>
        <dbReference type="Proteomes" id="UP000322619"/>
    </source>
</evidence>
<dbReference type="InterPro" id="IPR011006">
    <property type="entry name" value="CheY-like_superfamily"/>
</dbReference>
<evidence type="ECO:0000313" key="10">
    <source>
        <dbReference type="Proteomes" id="UP001163550"/>
    </source>
</evidence>
<dbReference type="PROSITE" id="PS50110">
    <property type="entry name" value="RESPONSE_REGULATORY"/>
    <property type="match status" value="1"/>
</dbReference>
<dbReference type="Pfam" id="PF00072">
    <property type="entry name" value="Response_reg"/>
    <property type="match status" value="1"/>
</dbReference>
<dbReference type="Proteomes" id="UP000322619">
    <property type="component" value="Unassembled WGS sequence"/>
</dbReference>
<keyword evidence="8" id="KW-0548">Nucleotidyltransferase</keyword>
<dbReference type="Gene3D" id="3.30.70.270">
    <property type="match status" value="1"/>
</dbReference>
<dbReference type="PROSITE" id="PS50112">
    <property type="entry name" value="PAS"/>
    <property type="match status" value="1"/>
</dbReference>
<evidence type="ECO:0000259" key="5">
    <source>
        <dbReference type="PROSITE" id="PS50112"/>
    </source>
</evidence>
<dbReference type="EMBL" id="CP087994">
    <property type="protein sequence ID" value="UYO64211.1"/>
    <property type="molecule type" value="Genomic_DNA"/>
</dbReference>
<protein>
    <recommendedName>
        <fullName evidence="1">Stage 0 sporulation protein A homolog</fullName>
    </recommendedName>
</protein>
<dbReference type="NCBIfam" id="TIGR00229">
    <property type="entry name" value="sensory_box"/>
    <property type="match status" value="1"/>
</dbReference>
<dbReference type="CDD" id="cd00130">
    <property type="entry name" value="PAS"/>
    <property type="match status" value="1"/>
</dbReference>
<evidence type="ECO:0000256" key="3">
    <source>
        <dbReference type="PROSITE-ProRule" id="PRU00169"/>
    </source>
</evidence>
<dbReference type="SUPFAM" id="SSF55785">
    <property type="entry name" value="PYP-like sensor domain (PAS domain)"/>
    <property type="match status" value="1"/>
</dbReference>
<dbReference type="PROSITE" id="PS50887">
    <property type="entry name" value="GGDEF"/>
    <property type="match status" value="1"/>
</dbReference>
<evidence type="ECO:0000313" key="8">
    <source>
        <dbReference type="EMBL" id="UYO64211.1"/>
    </source>
</evidence>
<evidence type="ECO:0000259" key="4">
    <source>
        <dbReference type="PROSITE" id="PS50110"/>
    </source>
</evidence>
<dbReference type="RefSeq" id="WP_148637823.1">
    <property type="nucleotide sequence ID" value="NZ_CABIIK010000007.1"/>
</dbReference>
<organism evidence="7 9">
    <name type="scientific">Acetobacterium wieringae</name>
    <dbReference type="NCBI Taxonomy" id="52694"/>
    <lineage>
        <taxon>Bacteria</taxon>
        <taxon>Bacillati</taxon>
        <taxon>Bacillota</taxon>
        <taxon>Clostridia</taxon>
        <taxon>Eubacteriales</taxon>
        <taxon>Eubacteriaceae</taxon>
        <taxon>Acetobacterium</taxon>
    </lineage>
</organism>
<dbReference type="SMART" id="SM00267">
    <property type="entry name" value="GGDEF"/>
    <property type="match status" value="1"/>
</dbReference>
<feature type="domain" description="PAS" evidence="5">
    <location>
        <begin position="10"/>
        <end position="80"/>
    </location>
</feature>
<dbReference type="InterPro" id="IPR035965">
    <property type="entry name" value="PAS-like_dom_sf"/>
</dbReference>
<dbReference type="InterPro" id="IPR043128">
    <property type="entry name" value="Rev_trsase/Diguanyl_cyclase"/>
</dbReference>
<dbReference type="GO" id="GO:0000160">
    <property type="term" value="P:phosphorelay signal transduction system"/>
    <property type="evidence" value="ECO:0007669"/>
    <property type="project" value="InterPro"/>
</dbReference>
<proteinExistence type="predicted"/>
<feature type="domain" description="GGDEF" evidence="6">
    <location>
        <begin position="311"/>
        <end position="448"/>
    </location>
</feature>
<evidence type="ECO:0000313" key="7">
    <source>
        <dbReference type="EMBL" id="TYC84848.1"/>
    </source>
</evidence>
<keyword evidence="8" id="KW-0808">Transferase</keyword>
<dbReference type="InterPro" id="IPR001789">
    <property type="entry name" value="Sig_transdc_resp-reg_receiver"/>
</dbReference>
<dbReference type="CDD" id="cd01949">
    <property type="entry name" value="GGDEF"/>
    <property type="match status" value="1"/>
</dbReference>
<dbReference type="AlphaFoldDB" id="A0A5D0WLW9"/>
<evidence type="ECO:0000259" key="6">
    <source>
        <dbReference type="PROSITE" id="PS50887"/>
    </source>
</evidence>
<dbReference type="Gene3D" id="3.40.50.2300">
    <property type="match status" value="1"/>
</dbReference>
<dbReference type="Proteomes" id="UP001163550">
    <property type="component" value="Chromosome"/>
</dbReference>
<dbReference type="Pfam" id="PF00990">
    <property type="entry name" value="GGDEF"/>
    <property type="match status" value="1"/>
</dbReference>
<accession>A0A5D0WLW9</accession>
<dbReference type="SMART" id="SM00448">
    <property type="entry name" value="REC"/>
    <property type="match status" value="1"/>
</dbReference>
<feature type="modified residue" description="4-aspartylphosphate" evidence="3">
    <location>
        <position position="201"/>
    </location>
</feature>
<dbReference type="GO" id="GO:0043709">
    <property type="term" value="P:cell adhesion involved in single-species biofilm formation"/>
    <property type="evidence" value="ECO:0007669"/>
    <property type="project" value="TreeGrafter"/>
</dbReference>
<dbReference type="InterPro" id="IPR000160">
    <property type="entry name" value="GGDEF_dom"/>
</dbReference>
<dbReference type="EMBL" id="VSLA01000024">
    <property type="protein sequence ID" value="TYC84848.1"/>
    <property type="molecule type" value="Genomic_DNA"/>
</dbReference>
<dbReference type="GO" id="GO:0005886">
    <property type="term" value="C:plasma membrane"/>
    <property type="evidence" value="ECO:0007669"/>
    <property type="project" value="TreeGrafter"/>
</dbReference>
<evidence type="ECO:0000256" key="2">
    <source>
        <dbReference type="ARBA" id="ARBA00024867"/>
    </source>
</evidence>
<keyword evidence="10" id="KW-1185">Reference proteome</keyword>
<feature type="domain" description="Response regulatory" evidence="4">
    <location>
        <begin position="152"/>
        <end position="268"/>
    </location>
</feature>
<dbReference type="FunFam" id="3.30.70.270:FF:000001">
    <property type="entry name" value="Diguanylate cyclase domain protein"/>
    <property type="match status" value="1"/>
</dbReference>
<dbReference type="SMART" id="SM00091">
    <property type="entry name" value="PAS"/>
    <property type="match status" value="1"/>
</dbReference>
<dbReference type="SUPFAM" id="SSF52172">
    <property type="entry name" value="CheY-like"/>
    <property type="match status" value="1"/>
</dbReference>